<evidence type="ECO:0000256" key="10">
    <source>
        <dbReference type="ARBA" id="ARBA00022737"/>
    </source>
</evidence>
<evidence type="ECO:0000256" key="17">
    <source>
        <dbReference type="ARBA" id="ARBA00023170"/>
    </source>
</evidence>
<evidence type="ECO:0000256" key="9">
    <source>
        <dbReference type="ARBA" id="ARBA00022734"/>
    </source>
</evidence>
<dbReference type="Pfam" id="PF01453">
    <property type="entry name" value="B_lectin"/>
    <property type="match status" value="1"/>
</dbReference>
<evidence type="ECO:0000256" key="7">
    <source>
        <dbReference type="ARBA" id="ARBA00022692"/>
    </source>
</evidence>
<dbReference type="PIRSF" id="PIRSF000641">
    <property type="entry name" value="SRK"/>
    <property type="match status" value="1"/>
</dbReference>
<gene>
    <name evidence="29" type="ORF">KC19_1G219500</name>
</gene>
<dbReference type="InterPro" id="IPR024171">
    <property type="entry name" value="SRK-like_kinase"/>
</dbReference>
<keyword evidence="18" id="KW-0325">Glycoprotein</keyword>
<keyword evidence="16" id="KW-1015">Disulfide bond</keyword>
<keyword evidence="8 25" id="KW-0732">Signal</keyword>
<keyword evidence="14 24" id="KW-1133">Transmembrane helix</keyword>
<evidence type="ECO:0000256" key="21">
    <source>
        <dbReference type="PIRNR" id="PIRNR000641"/>
    </source>
</evidence>
<dbReference type="InterPro" id="IPR036426">
    <property type="entry name" value="Bulb-type_lectin_dom_sf"/>
</dbReference>
<dbReference type="SMART" id="SM00108">
    <property type="entry name" value="B_lectin"/>
    <property type="match status" value="1"/>
</dbReference>
<evidence type="ECO:0000256" key="3">
    <source>
        <dbReference type="ARBA" id="ARBA00022527"/>
    </source>
</evidence>
<evidence type="ECO:0000256" key="12">
    <source>
        <dbReference type="ARBA" id="ARBA00022777"/>
    </source>
</evidence>
<dbReference type="SUPFAM" id="SSF51110">
    <property type="entry name" value="alpha-D-mannose-specific plant lectins"/>
    <property type="match status" value="1"/>
</dbReference>
<evidence type="ECO:0000256" key="19">
    <source>
        <dbReference type="ARBA" id="ARBA00047899"/>
    </source>
</evidence>
<feature type="domain" description="Bulb-type lectin" evidence="27">
    <location>
        <begin position="32"/>
        <end position="151"/>
    </location>
</feature>
<feature type="domain" description="Apple" evidence="28">
    <location>
        <begin position="343"/>
        <end position="431"/>
    </location>
</feature>
<dbReference type="Pfam" id="PF00954">
    <property type="entry name" value="S_locus_glycop"/>
    <property type="match status" value="1"/>
</dbReference>
<keyword evidence="5" id="KW-0597">Phosphoprotein</keyword>
<dbReference type="Gene3D" id="2.90.10.10">
    <property type="entry name" value="Bulb-type lectin domain"/>
    <property type="match status" value="1"/>
</dbReference>
<keyword evidence="4" id="KW-0245">EGF-like domain</keyword>
<dbReference type="PROSITE" id="PS00108">
    <property type="entry name" value="PROTEIN_KINASE_ST"/>
    <property type="match status" value="1"/>
</dbReference>
<dbReference type="PROSITE" id="PS00107">
    <property type="entry name" value="PROTEIN_KINASE_ATP"/>
    <property type="match status" value="1"/>
</dbReference>
<feature type="signal peptide" evidence="25">
    <location>
        <begin position="1"/>
        <end position="26"/>
    </location>
</feature>
<dbReference type="FunFam" id="1.10.510.10:FF:000248">
    <property type="entry name" value="S-receptor-like kinase 5"/>
    <property type="match status" value="1"/>
</dbReference>
<dbReference type="PROSITE" id="PS50927">
    <property type="entry name" value="BULB_LECTIN"/>
    <property type="match status" value="1"/>
</dbReference>
<keyword evidence="3 21" id="KW-0723">Serine/threonine-protein kinase</keyword>
<evidence type="ECO:0000256" key="1">
    <source>
        <dbReference type="ARBA" id="ARBA00004251"/>
    </source>
</evidence>
<protein>
    <recommendedName>
        <fullName evidence="21">Receptor-like serine/threonine-protein kinase</fullName>
        <ecNumber evidence="21">2.7.11.1</ecNumber>
    </recommendedName>
</protein>
<dbReference type="FunFam" id="2.90.10.10:FF:000016">
    <property type="entry name" value="G-type lectin S-receptor-like serine/threonine-protein kinase"/>
    <property type="match status" value="1"/>
</dbReference>
<reference evidence="29" key="1">
    <citation type="submission" date="2020-06" db="EMBL/GenBank/DDBJ databases">
        <title>WGS assembly of Ceratodon purpureus strain R40.</title>
        <authorList>
            <person name="Carey S.B."/>
            <person name="Jenkins J."/>
            <person name="Shu S."/>
            <person name="Lovell J.T."/>
            <person name="Sreedasyam A."/>
            <person name="Maumus F."/>
            <person name="Tiley G.P."/>
            <person name="Fernandez-Pozo N."/>
            <person name="Barry K."/>
            <person name="Chen C."/>
            <person name="Wang M."/>
            <person name="Lipzen A."/>
            <person name="Daum C."/>
            <person name="Saski C.A."/>
            <person name="Payton A.C."/>
            <person name="Mcbreen J.C."/>
            <person name="Conrad R.E."/>
            <person name="Kollar L.M."/>
            <person name="Olsson S."/>
            <person name="Huttunen S."/>
            <person name="Landis J.B."/>
            <person name="Wickett N.J."/>
            <person name="Johnson M.G."/>
            <person name="Rensing S.A."/>
            <person name="Grimwood J."/>
            <person name="Schmutz J."/>
            <person name="Mcdaniel S.F."/>
        </authorList>
    </citation>
    <scope>NUCLEOTIDE SEQUENCE</scope>
    <source>
        <strain evidence="29">R40</strain>
    </source>
</reference>
<evidence type="ECO:0000259" key="26">
    <source>
        <dbReference type="PROSITE" id="PS50011"/>
    </source>
</evidence>
<evidence type="ECO:0000256" key="5">
    <source>
        <dbReference type="ARBA" id="ARBA00022553"/>
    </source>
</evidence>
<keyword evidence="17" id="KW-0675">Receptor</keyword>
<keyword evidence="10" id="KW-0677">Repeat</keyword>
<keyword evidence="11 21" id="KW-0547">Nucleotide-binding</keyword>
<dbReference type="OrthoDB" id="643280at2759"/>
<evidence type="ECO:0000259" key="27">
    <source>
        <dbReference type="PROSITE" id="PS50927"/>
    </source>
</evidence>
<evidence type="ECO:0000256" key="4">
    <source>
        <dbReference type="ARBA" id="ARBA00022536"/>
    </source>
</evidence>
<feature type="chain" id="PRO_5035860830" description="Receptor-like serine/threonine-protein kinase" evidence="25">
    <location>
        <begin position="27"/>
        <end position="837"/>
    </location>
</feature>
<dbReference type="EC" id="2.7.11.1" evidence="21"/>
<evidence type="ECO:0000313" key="30">
    <source>
        <dbReference type="Proteomes" id="UP000822688"/>
    </source>
</evidence>
<dbReference type="InterPro" id="IPR017441">
    <property type="entry name" value="Protein_kinase_ATP_BS"/>
</dbReference>
<accession>A0A8T0JAQ3</accession>
<evidence type="ECO:0000256" key="24">
    <source>
        <dbReference type="SAM" id="Phobius"/>
    </source>
</evidence>
<organism evidence="29 30">
    <name type="scientific">Ceratodon purpureus</name>
    <name type="common">Fire moss</name>
    <name type="synonym">Dicranum purpureum</name>
    <dbReference type="NCBI Taxonomy" id="3225"/>
    <lineage>
        <taxon>Eukaryota</taxon>
        <taxon>Viridiplantae</taxon>
        <taxon>Streptophyta</taxon>
        <taxon>Embryophyta</taxon>
        <taxon>Bryophyta</taxon>
        <taxon>Bryophytina</taxon>
        <taxon>Bryopsida</taxon>
        <taxon>Dicranidae</taxon>
        <taxon>Pseudoditrichales</taxon>
        <taxon>Ditrichaceae</taxon>
        <taxon>Ceratodon</taxon>
    </lineage>
</organism>
<evidence type="ECO:0000256" key="16">
    <source>
        <dbReference type="ARBA" id="ARBA00023157"/>
    </source>
</evidence>
<dbReference type="GO" id="GO:0048544">
    <property type="term" value="P:recognition of pollen"/>
    <property type="evidence" value="ECO:0007669"/>
    <property type="project" value="InterPro"/>
</dbReference>
<keyword evidence="9" id="KW-0430">Lectin</keyword>
<dbReference type="EMBL" id="CM026421">
    <property type="protein sequence ID" value="KAG0592033.1"/>
    <property type="molecule type" value="Genomic_DNA"/>
</dbReference>
<feature type="region of interest" description="Disordered" evidence="23">
    <location>
        <begin position="794"/>
        <end position="818"/>
    </location>
</feature>
<dbReference type="GO" id="GO:0005524">
    <property type="term" value="F:ATP binding"/>
    <property type="evidence" value="ECO:0007669"/>
    <property type="project" value="UniProtKB-UniRule"/>
</dbReference>
<dbReference type="InterPro" id="IPR000858">
    <property type="entry name" value="S_locus_glycoprot_dom"/>
</dbReference>
<keyword evidence="6 21" id="KW-0808">Transferase</keyword>
<name>A0A8T0JAQ3_CERPU</name>
<dbReference type="InterPro" id="IPR008271">
    <property type="entry name" value="Ser/Thr_kinase_AS"/>
</dbReference>
<sequence>MERVCIPASLWVIVALLIGSGANILAQSTQSAASFTLGASLGSNQTWLSENGTFTMGFHPIPANSSSLYLGVWYSGVPVVPVWLANRERAVKIGATLSLNNAGNLVLSDADGTQVWLSNTSTAGVVGGRFLENGNIELRNASDGTVWDSFDYPTDTFLPGLKVQVGHKFTSWKANDDPSSGLYTFQMMTNGELHFLWNGTQIYYNSGPWAGSYFTNPPQLGRTTPPDTFYYDNSTGSPRFWYTTSGRSVTADISLKRFRLNPDGVARQHIWVIGSNSWQTFISAPVEPCDSHRVCGQNSLCTSSNYIPGCSCLPDFQPVSATEWNDQDYWLQGCRAQDPPLQCTNNATSPDSFMSLTDAIIQGDGDIQTFFNDTESTCRERCAQNCSCSGYSFLGLTGSSVFTNCTLHSTSMVLYNARSSNESTNGSSPFVLRFQAIPSQQELNDPNGASFSGTKLIVTLVLVSAIVVAVMATLIWWLVTKRRAKHRSMAMDFSTVGLLRFSYKELMDATKSFSRQLGSGGFGTVYKGTLADKSEVAVKTLAKLRQGEQEFRTEVAVIGTVQHINLVRLRGFCAEGDHRALVYEYIPNGSLERYLFTKSEKDVKLPNVLDWKVRMNIALGAARGISYLHHECRSNIIHCDIKPENILLEGDFTPKVSDFGLAKLMSKDVSRVITNIRGTRGYLAPEWLTNCTLTSKVDVYSFGMTLLELIAGRRTVDFSYPSEKWFFAVWAYKEITRGERLTSLVDEKLAMESVDEEELRRALQVGLWCTQDDPEKRPTMRDVVKMLEGTLEVSNAPGPPSYAQTAEGNSVDGLSGELDGTSDMKLSFEYTQTFSAR</sequence>
<keyword evidence="12 21" id="KW-0418">Kinase</keyword>
<comment type="catalytic activity">
    <reaction evidence="20 21">
        <text>L-seryl-[protein] + ATP = O-phospho-L-seryl-[protein] + ADP + H(+)</text>
        <dbReference type="Rhea" id="RHEA:17989"/>
        <dbReference type="Rhea" id="RHEA-COMP:9863"/>
        <dbReference type="Rhea" id="RHEA-COMP:11604"/>
        <dbReference type="ChEBI" id="CHEBI:15378"/>
        <dbReference type="ChEBI" id="CHEBI:29999"/>
        <dbReference type="ChEBI" id="CHEBI:30616"/>
        <dbReference type="ChEBI" id="CHEBI:83421"/>
        <dbReference type="ChEBI" id="CHEBI:456216"/>
        <dbReference type="EC" id="2.7.11.1"/>
    </reaction>
</comment>
<evidence type="ECO:0000313" key="29">
    <source>
        <dbReference type="EMBL" id="KAG0592033.1"/>
    </source>
</evidence>
<keyword evidence="30" id="KW-1185">Reference proteome</keyword>
<feature type="binding site" evidence="22">
    <location>
        <position position="539"/>
    </location>
    <ligand>
        <name>ATP</name>
        <dbReference type="ChEBI" id="CHEBI:30616"/>
    </ligand>
</feature>
<dbReference type="Pfam" id="PF00069">
    <property type="entry name" value="Pkinase"/>
    <property type="match status" value="1"/>
</dbReference>
<dbReference type="PROSITE" id="PS50011">
    <property type="entry name" value="PROTEIN_KINASE_DOM"/>
    <property type="match status" value="1"/>
</dbReference>
<keyword evidence="15 24" id="KW-0472">Membrane</keyword>
<keyword evidence="13 21" id="KW-0067">ATP-binding</keyword>
<evidence type="ECO:0000256" key="18">
    <source>
        <dbReference type="ARBA" id="ARBA00023180"/>
    </source>
</evidence>
<dbReference type="GO" id="GO:0030246">
    <property type="term" value="F:carbohydrate binding"/>
    <property type="evidence" value="ECO:0007669"/>
    <property type="project" value="UniProtKB-KW"/>
</dbReference>
<comment type="subcellular location">
    <subcellularLocation>
        <location evidence="1">Cell membrane</location>
        <topology evidence="1">Single-pass type I membrane protein</topology>
    </subcellularLocation>
</comment>
<evidence type="ECO:0000256" key="14">
    <source>
        <dbReference type="ARBA" id="ARBA00022989"/>
    </source>
</evidence>
<dbReference type="SUPFAM" id="SSF56112">
    <property type="entry name" value="Protein kinase-like (PK-like)"/>
    <property type="match status" value="1"/>
</dbReference>
<dbReference type="CDD" id="cd00028">
    <property type="entry name" value="B_lectin"/>
    <property type="match status" value="1"/>
</dbReference>
<dbReference type="FunFam" id="3.30.200.20:FF:000059">
    <property type="entry name" value="S-receptor-like serine/threonine-protein kinase"/>
    <property type="match status" value="1"/>
</dbReference>
<dbReference type="PANTHER" id="PTHR47974">
    <property type="entry name" value="OS07G0415500 PROTEIN"/>
    <property type="match status" value="1"/>
</dbReference>
<evidence type="ECO:0000256" key="22">
    <source>
        <dbReference type="PROSITE-ProRule" id="PRU10141"/>
    </source>
</evidence>
<comment type="caution">
    <text evidence="29">The sequence shown here is derived from an EMBL/GenBank/DDBJ whole genome shotgun (WGS) entry which is preliminary data.</text>
</comment>
<dbReference type="PANTHER" id="PTHR47974:SF19">
    <property type="entry name" value="RECEPTOR-LIKE SERINE_THREONINE-PROTEIN KINASE"/>
    <property type="match status" value="1"/>
</dbReference>
<dbReference type="Gene3D" id="1.10.510.10">
    <property type="entry name" value="Transferase(Phosphotransferase) domain 1"/>
    <property type="match status" value="1"/>
</dbReference>
<dbReference type="Pfam" id="PF08276">
    <property type="entry name" value="PAN_2"/>
    <property type="match status" value="1"/>
</dbReference>
<evidence type="ECO:0000256" key="13">
    <source>
        <dbReference type="ARBA" id="ARBA00022840"/>
    </source>
</evidence>
<evidence type="ECO:0000256" key="23">
    <source>
        <dbReference type="SAM" id="MobiDB-lite"/>
    </source>
</evidence>
<dbReference type="SMART" id="SM00220">
    <property type="entry name" value="S_TKc"/>
    <property type="match status" value="1"/>
</dbReference>
<dbReference type="AlphaFoldDB" id="A0A8T0JAQ3"/>
<evidence type="ECO:0000256" key="15">
    <source>
        <dbReference type="ARBA" id="ARBA00023136"/>
    </source>
</evidence>
<evidence type="ECO:0000256" key="2">
    <source>
        <dbReference type="ARBA" id="ARBA00022475"/>
    </source>
</evidence>
<keyword evidence="7 24" id="KW-0812">Transmembrane</keyword>
<dbReference type="GO" id="GO:0005886">
    <property type="term" value="C:plasma membrane"/>
    <property type="evidence" value="ECO:0007669"/>
    <property type="project" value="UniProtKB-SubCell"/>
</dbReference>
<comment type="similarity">
    <text evidence="21">Belongs to the protein kinase superfamily. Ser/Thr protein kinase family.</text>
</comment>
<keyword evidence="2" id="KW-1003">Cell membrane</keyword>
<dbReference type="InterPro" id="IPR001480">
    <property type="entry name" value="Bulb-type_lectin_dom"/>
</dbReference>
<proteinExistence type="inferred from homology"/>
<dbReference type="InterPro" id="IPR000719">
    <property type="entry name" value="Prot_kinase_dom"/>
</dbReference>
<comment type="catalytic activity">
    <reaction evidence="19 21">
        <text>L-threonyl-[protein] + ATP = O-phospho-L-threonyl-[protein] + ADP + H(+)</text>
        <dbReference type="Rhea" id="RHEA:46608"/>
        <dbReference type="Rhea" id="RHEA-COMP:11060"/>
        <dbReference type="Rhea" id="RHEA-COMP:11605"/>
        <dbReference type="ChEBI" id="CHEBI:15378"/>
        <dbReference type="ChEBI" id="CHEBI:30013"/>
        <dbReference type="ChEBI" id="CHEBI:30616"/>
        <dbReference type="ChEBI" id="CHEBI:61977"/>
        <dbReference type="ChEBI" id="CHEBI:456216"/>
        <dbReference type="EC" id="2.7.11.1"/>
    </reaction>
</comment>
<evidence type="ECO:0000256" key="25">
    <source>
        <dbReference type="SAM" id="SignalP"/>
    </source>
</evidence>
<dbReference type="InterPro" id="IPR011009">
    <property type="entry name" value="Kinase-like_dom_sf"/>
</dbReference>
<dbReference type="InterPro" id="IPR003609">
    <property type="entry name" value="Pan_app"/>
</dbReference>
<evidence type="ECO:0000256" key="11">
    <source>
        <dbReference type="ARBA" id="ARBA00022741"/>
    </source>
</evidence>
<dbReference type="GO" id="GO:0004674">
    <property type="term" value="F:protein serine/threonine kinase activity"/>
    <property type="evidence" value="ECO:0007669"/>
    <property type="project" value="UniProtKB-KW"/>
</dbReference>
<evidence type="ECO:0000256" key="6">
    <source>
        <dbReference type="ARBA" id="ARBA00022679"/>
    </source>
</evidence>
<evidence type="ECO:0000256" key="20">
    <source>
        <dbReference type="ARBA" id="ARBA00048679"/>
    </source>
</evidence>
<evidence type="ECO:0000256" key="8">
    <source>
        <dbReference type="ARBA" id="ARBA00022729"/>
    </source>
</evidence>
<dbReference type="PROSITE" id="PS50948">
    <property type="entry name" value="PAN"/>
    <property type="match status" value="1"/>
</dbReference>
<dbReference type="CDD" id="cd14066">
    <property type="entry name" value="STKc_IRAK"/>
    <property type="match status" value="1"/>
</dbReference>
<evidence type="ECO:0000259" key="28">
    <source>
        <dbReference type="PROSITE" id="PS50948"/>
    </source>
</evidence>
<feature type="transmembrane region" description="Helical" evidence="24">
    <location>
        <begin position="456"/>
        <end position="479"/>
    </location>
</feature>
<dbReference type="Gene3D" id="3.30.200.20">
    <property type="entry name" value="Phosphorylase Kinase, domain 1"/>
    <property type="match status" value="1"/>
</dbReference>
<feature type="domain" description="Protein kinase" evidence="26">
    <location>
        <begin position="511"/>
        <end position="791"/>
    </location>
</feature>
<dbReference type="Proteomes" id="UP000822688">
    <property type="component" value="Chromosome 1"/>
</dbReference>